<dbReference type="EMBL" id="JAOVZR010000001">
    <property type="protein sequence ID" value="MCY0147940.1"/>
    <property type="molecule type" value="Genomic_DNA"/>
</dbReference>
<accession>A0ABT3Z843</accession>
<comment type="caution">
    <text evidence="2">The sequence shown here is derived from an EMBL/GenBank/DDBJ whole genome shotgun (WGS) entry which is preliminary data.</text>
</comment>
<dbReference type="RefSeq" id="WP_267653534.1">
    <property type="nucleotide sequence ID" value="NZ_JAOVZR010000001.1"/>
</dbReference>
<proteinExistence type="predicted"/>
<dbReference type="Gene3D" id="1.20.1050.10">
    <property type="match status" value="1"/>
</dbReference>
<dbReference type="InterPro" id="IPR036249">
    <property type="entry name" value="Thioredoxin-like_sf"/>
</dbReference>
<dbReference type="Gene3D" id="3.40.30.10">
    <property type="entry name" value="Glutaredoxin"/>
    <property type="match status" value="1"/>
</dbReference>
<dbReference type="PANTHER" id="PTHR44051">
    <property type="entry name" value="GLUTATHIONE S-TRANSFERASE-RELATED"/>
    <property type="match status" value="1"/>
</dbReference>
<keyword evidence="3" id="KW-1185">Reference proteome</keyword>
<dbReference type="InterPro" id="IPR036282">
    <property type="entry name" value="Glutathione-S-Trfase_C_sf"/>
</dbReference>
<dbReference type="SFLD" id="SFLDG00358">
    <property type="entry name" value="Main_(cytGST)"/>
    <property type="match status" value="1"/>
</dbReference>
<evidence type="ECO:0000313" key="3">
    <source>
        <dbReference type="Proteomes" id="UP001073227"/>
    </source>
</evidence>
<reference evidence="2" key="1">
    <citation type="submission" date="2022-10" db="EMBL/GenBank/DDBJ databases">
        <title>Hoeflea sp. G2-23, isolated from marine algae.</title>
        <authorList>
            <person name="Kristyanto S."/>
            <person name="Kim J.M."/>
            <person name="Jeon C.O."/>
        </authorList>
    </citation>
    <scope>NUCLEOTIDE SEQUENCE</scope>
    <source>
        <strain evidence="2">G2-23</strain>
    </source>
</reference>
<sequence length="207" mass="22731">MSGYTLYWKPGSGSMVVEAALLLIGLPFDNVRIENTAGLARPDFLALNPAGKVPVLKLACGEVMAESVAILLALDDLFPEARLLPPHGTPARHKAVQWLVFMTANIYPDALRYYYPERHTVDHGNQALDAIKHQAARDMDHDFAQLAGAIEGPFLLGQRMTIADVYAAMLADWHAPAMDLPEISELSKHVLENPTVAEAWRHHGFGT</sequence>
<gene>
    <name evidence="2" type="ORF">OEG84_09515</name>
</gene>
<dbReference type="InterPro" id="IPR004045">
    <property type="entry name" value="Glutathione_S-Trfase_N"/>
</dbReference>
<dbReference type="InterPro" id="IPR040079">
    <property type="entry name" value="Glutathione_S-Trfase"/>
</dbReference>
<organism evidence="2 3">
    <name type="scientific">Hoeflea algicola</name>
    <dbReference type="NCBI Taxonomy" id="2983763"/>
    <lineage>
        <taxon>Bacteria</taxon>
        <taxon>Pseudomonadati</taxon>
        <taxon>Pseudomonadota</taxon>
        <taxon>Alphaproteobacteria</taxon>
        <taxon>Hyphomicrobiales</taxon>
        <taxon>Rhizobiaceae</taxon>
        <taxon>Hoeflea</taxon>
    </lineage>
</organism>
<evidence type="ECO:0000313" key="2">
    <source>
        <dbReference type="EMBL" id="MCY0147940.1"/>
    </source>
</evidence>
<feature type="domain" description="GST N-terminal" evidence="1">
    <location>
        <begin position="1"/>
        <end position="82"/>
    </location>
</feature>
<dbReference type="PANTHER" id="PTHR44051:SF8">
    <property type="entry name" value="GLUTATHIONE S-TRANSFERASE GSTA"/>
    <property type="match status" value="1"/>
</dbReference>
<protein>
    <submittedName>
        <fullName evidence="2">Glutathione S-transferase family protein</fullName>
    </submittedName>
</protein>
<dbReference type="SUPFAM" id="SSF52833">
    <property type="entry name" value="Thioredoxin-like"/>
    <property type="match status" value="1"/>
</dbReference>
<name>A0ABT3Z843_9HYPH</name>
<evidence type="ECO:0000259" key="1">
    <source>
        <dbReference type="PROSITE" id="PS50404"/>
    </source>
</evidence>
<dbReference type="Proteomes" id="UP001073227">
    <property type="component" value="Unassembled WGS sequence"/>
</dbReference>
<dbReference type="PROSITE" id="PS50404">
    <property type="entry name" value="GST_NTER"/>
    <property type="match status" value="1"/>
</dbReference>
<dbReference type="CDD" id="cd03057">
    <property type="entry name" value="GST_N_Beta"/>
    <property type="match status" value="1"/>
</dbReference>
<dbReference type="SUPFAM" id="SSF47616">
    <property type="entry name" value="GST C-terminal domain-like"/>
    <property type="match status" value="1"/>
</dbReference>
<dbReference type="Pfam" id="PF13409">
    <property type="entry name" value="GST_N_2"/>
    <property type="match status" value="1"/>
</dbReference>
<dbReference type="SFLD" id="SFLDS00019">
    <property type="entry name" value="Glutathione_Transferase_(cytos"/>
    <property type="match status" value="1"/>
</dbReference>